<accession>A0ACD5Z7P6</accession>
<reference evidence="1" key="1">
    <citation type="submission" date="2021-05" db="EMBL/GenBank/DDBJ databases">
        <authorList>
            <person name="Scholz U."/>
            <person name="Mascher M."/>
            <person name="Fiebig A."/>
        </authorList>
    </citation>
    <scope>NUCLEOTIDE SEQUENCE [LARGE SCALE GENOMIC DNA]</scope>
</reference>
<dbReference type="Proteomes" id="UP001732700">
    <property type="component" value="Chromosome 6C"/>
</dbReference>
<name>A0ACD5Z7P6_AVESA</name>
<reference evidence="1" key="2">
    <citation type="submission" date="2025-09" db="UniProtKB">
        <authorList>
            <consortium name="EnsemblPlants"/>
        </authorList>
    </citation>
    <scope>IDENTIFICATION</scope>
</reference>
<keyword evidence="2" id="KW-1185">Reference proteome</keyword>
<evidence type="ECO:0000313" key="2">
    <source>
        <dbReference type="Proteomes" id="UP001732700"/>
    </source>
</evidence>
<organism evidence="1 2">
    <name type="scientific">Avena sativa</name>
    <name type="common">Oat</name>
    <dbReference type="NCBI Taxonomy" id="4498"/>
    <lineage>
        <taxon>Eukaryota</taxon>
        <taxon>Viridiplantae</taxon>
        <taxon>Streptophyta</taxon>
        <taxon>Embryophyta</taxon>
        <taxon>Tracheophyta</taxon>
        <taxon>Spermatophyta</taxon>
        <taxon>Magnoliopsida</taxon>
        <taxon>Liliopsida</taxon>
        <taxon>Poales</taxon>
        <taxon>Poaceae</taxon>
        <taxon>BOP clade</taxon>
        <taxon>Pooideae</taxon>
        <taxon>Poodae</taxon>
        <taxon>Poeae</taxon>
        <taxon>Poeae Chloroplast Group 1 (Aveneae type)</taxon>
        <taxon>Aveninae</taxon>
        <taxon>Avena</taxon>
    </lineage>
</organism>
<proteinExistence type="predicted"/>
<protein>
    <submittedName>
        <fullName evidence="1">Uncharacterized protein</fullName>
    </submittedName>
</protein>
<evidence type="ECO:0000313" key="1">
    <source>
        <dbReference type="EnsemblPlants" id="AVESA.00010b.r2.6CG1115640.1.CDS"/>
    </source>
</evidence>
<dbReference type="EnsemblPlants" id="AVESA.00010b.r2.6CG1115640.1">
    <property type="protein sequence ID" value="AVESA.00010b.r2.6CG1115640.1.CDS"/>
    <property type="gene ID" value="AVESA.00010b.r2.6CG1115640"/>
</dbReference>
<sequence length="350" mass="37645">MKRQALIMAMLLLFFLSSSRGRCSIFSEDDIERELKMLNKPYVISFKDNYGVVFDCVDIYKQPAFDHPLLKDHKLQITPSSGSSAGLTATGERCPNGTVPIRRTLKEDLVRGRAPSPVYKQMKDTGTINGLHSVRAVVGVYPLAVPAGAASVSQIRVVDERPINPTVVQSGWNVDPNLEGDGQSRFVVYWTADDYQHTGCANLLCPGFVVMNQAIAPGMALPMGTTVSIAIQKDASGNWLVFLNKEVVGYFPGPIVNNMDGGTQIQMGGTVFSPPLVSKSPPMGSGVPPAPGPYNGAAKFTWVSFHGSKTFTCKMYKDIANSSIYNWMVTSTSPDGPEGVALQYGGPGGA</sequence>